<evidence type="ECO:0000313" key="2">
    <source>
        <dbReference type="EMBL" id="KKS04888.1"/>
    </source>
</evidence>
<dbReference type="SUPFAM" id="SSF46894">
    <property type="entry name" value="C-terminal effector domain of the bipartite response regulators"/>
    <property type="match status" value="1"/>
</dbReference>
<gene>
    <name evidence="2" type="ORF">UU56_C0002G0028</name>
</gene>
<sequence length="691" mass="80271">MPKEQDLQLLQQRREQLDKRIASRQSIANRAGFDGQVRFGQSIAMDERILDFKARVRDHSIISIVEAEEITDKINQISRQEELVAKAKRFNDEKQLWEERLALFERAATAGDYPSQLLKSRQQEYQTFLTQADQDLDIALGQRIIAEREQKEEKPSVIEEAPRKLEIRTVPEEEALPQLLFDPRTGQVEIAGRRKKLNQAERRLLTILANVQGQEVERQQIICQPEIQAVGYALHTIVWNLRSKIELDPKNPRFLLLRRVGRHGALYKLENFINADFSEVVKKIDTIPLGAPSVKGLRWLLENPQGSADQWVEFMGPKTDGSPYTVRGGEFWMTGQITKLYRRAEQQTLTDIEESLWLQAQEVVGQFGIADAKQFREWIHQRFFPKEEEAVTVPEFSDEEIRILAANFVQKKALLSRGRINFPSLKELEKDLTGDFVNLTSEQKTDLENQRREILAKLRTVVDQGHLNKVLNAHDHLIEAFAISLDLEQFSSEQLEKLYDFLIRNVDEFVSTDTTAEEAAPPQAIEIKPVEIREDREFGSAANERYMKTLTQVFNFDERGKLMYPAINNLRHAIFGRHSRPKSGVNKQLDVQEERIRRDLQKAYDQMKAQWRLTKAPTLQRFLQSSIFARLPEGWQKIWSQIARFDGNELMLEDIHRVFINPLMRNLPRWATVEQRKKFLGGHNNNHKGAK</sequence>
<reference evidence="2 3" key="1">
    <citation type="journal article" date="2015" name="Nature">
        <title>rRNA introns, odd ribosomes, and small enigmatic genomes across a large radiation of phyla.</title>
        <authorList>
            <person name="Brown C.T."/>
            <person name="Hug L.A."/>
            <person name="Thomas B.C."/>
            <person name="Sharon I."/>
            <person name="Castelle C.J."/>
            <person name="Singh A."/>
            <person name="Wilkins M.J."/>
            <person name="Williams K.H."/>
            <person name="Banfield J.F."/>
        </authorList>
    </citation>
    <scope>NUCLEOTIDE SEQUENCE [LARGE SCALE GENOMIC DNA]</scope>
</reference>
<dbReference type="Gene3D" id="1.10.10.10">
    <property type="entry name" value="Winged helix-like DNA-binding domain superfamily/Winged helix DNA-binding domain"/>
    <property type="match status" value="1"/>
</dbReference>
<evidence type="ECO:0000256" key="1">
    <source>
        <dbReference type="SAM" id="Coils"/>
    </source>
</evidence>
<dbReference type="GO" id="GO:0006355">
    <property type="term" value="P:regulation of DNA-templated transcription"/>
    <property type="evidence" value="ECO:0007669"/>
    <property type="project" value="InterPro"/>
</dbReference>
<accession>A0A0G0YWS2</accession>
<dbReference type="InterPro" id="IPR016032">
    <property type="entry name" value="Sig_transdc_resp-reg_C-effctor"/>
</dbReference>
<feature type="coiled-coil region" evidence="1">
    <location>
        <begin position="80"/>
        <end position="107"/>
    </location>
</feature>
<comment type="caution">
    <text evidence="2">The sequence shown here is derived from an EMBL/GenBank/DDBJ whole genome shotgun (WGS) entry which is preliminary data.</text>
</comment>
<dbReference type="InterPro" id="IPR036388">
    <property type="entry name" value="WH-like_DNA-bd_sf"/>
</dbReference>
<dbReference type="GO" id="GO:0003677">
    <property type="term" value="F:DNA binding"/>
    <property type="evidence" value="ECO:0007669"/>
    <property type="project" value="InterPro"/>
</dbReference>
<organism evidence="2 3">
    <name type="scientific">Candidatus Curtissbacteria bacterium GW2011_GWA2_41_24</name>
    <dbReference type="NCBI Taxonomy" id="1618411"/>
    <lineage>
        <taxon>Bacteria</taxon>
        <taxon>Candidatus Curtissiibacteriota</taxon>
    </lineage>
</organism>
<proteinExistence type="predicted"/>
<keyword evidence="1" id="KW-0175">Coiled coil</keyword>
<name>A0A0G0YWS2_9BACT</name>
<evidence type="ECO:0000313" key="3">
    <source>
        <dbReference type="Proteomes" id="UP000034493"/>
    </source>
</evidence>
<dbReference type="AlphaFoldDB" id="A0A0G0YWS2"/>
<dbReference type="Proteomes" id="UP000034493">
    <property type="component" value="Unassembled WGS sequence"/>
</dbReference>
<dbReference type="EMBL" id="LCBC01000002">
    <property type="protein sequence ID" value="KKS04888.1"/>
    <property type="molecule type" value="Genomic_DNA"/>
</dbReference>
<protein>
    <submittedName>
        <fullName evidence="2">Uncharacterized protein</fullName>
    </submittedName>
</protein>